<gene>
    <name evidence="2" type="ORF">MON38_06585</name>
</gene>
<reference evidence="2" key="1">
    <citation type="submission" date="2022-03" db="EMBL/GenBank/DDBJ databases">
        <title>Bacterial whole genome sequence for Hymenobacter sp. DH14.</title>
        <authorList>
            <person name="Le V."/>
        </authorList>
    </citation>
    <scope>NUCLEOTIDE SEQUENCE</scope>
    <source>
        <strain evidence="2">DH14</strain>
    </source>
</reference>
<feature type="domain" description="tRNA nuclease CdiA C-terminal" evidence="1">
    <location>
        <begin position="65"/>
        <end position="118"/>
    </location>
</feature>
<dbReference type="Gene3D" id="3.40.1350.120">
    <property type="match status" value="1"/>
</dbReference>
<evidence type="ECO:0000313" key="3">
    <source>
        <dbReference type="Proteomes" id="UP001139193"/>
    </source>
</evidence>
<dbReference type="InterPro" id="IPR040559">
    <property type="entry name" value="CdiA_C"/>
</dbReference>
<dbReference type="Proteomes" id="UP001139193">
    <property type="component" value="Unassembled WGS sequence"/>
</dbReference>
<dbReference type="EMBL" id="JALBGC010000002">
    <property type="protein sequence ID" value="MCI1187080.1"/>
    <property type="molecule type" value="Genomic_DNA"/>
</dbReference>
<organism evidence="2 3">
    <name type="scientific">Hymenobacter cyanobacteriorum</name>
    <dbReference type="NCBI Taxonomy" id="2926463"/>
    <lineage>
        <taxon>Bacteria</taxon>
        <taxon>Pseudomonadati</taxon>
        <taxon>Bacteroidota</taxon>
        <taxon>Cytophagia</taxon>
        <taxon>Cytophagales</taxon>
        <taxon>Hymenobacteraceae</taxon>
        <taxon>Hymenobacter</taxon>
    </lineage>
</organism>
<evidence type="ECO:0000259" key="1">
    <source>
        <dbReference type="Pfam" id="PF18451"/>
    </source>
</evidence>
<dbReference type="RefSeq" id="WP_241935362.1">
    <property type="nucleotide sequence ID" value="NZ_JALBGC010000002.1"/>
</dbReference>
<evidence type="ECO:0000313" key="2">
    <source>
        <dbReference type="EMBL" id="MCI1187080.1"/>
    </source>
</evidence>
<dbReference type="AlphaFoldDB" id="A0A9X1VEI8"/>
<keyword evidence="3" id="KW-1185">Reference proteome</keyword>
<protein>
    <recommendedName>
        <fullName evidence="1">tRNA nuclease CdiA C-terminal domain-containing protein</fullName>
    </recommendedName>
</protein>
<accession>A0A9X1VEI8</accession>
<comment type="caution">
    <text evidence="2">The sequence shown here is derived from an EMBL/GenBank/DDBJ whole genome shotgun (WGS) entry which is preliminary data.</text>
</comment>
<dbReference type="Pfam" id="PF18451">
    <property type="entry name" value="CdiA_C"/>
    <property type="match status" value="1"/>
</dbReference>
<sequence length="159" mass="17763">MSSAGEDGPLAGYFRLFQGVDGSFVDMHETHGKLESRQNIPIALFLAARGERVRLLPVLDLRNVKSPDASRNGVEWEFKVPEGRTANAIDRALRGANRQAARVLLQVVEEFDIQVLEQAIHGRVRRAENILEVAVLLADVLHHFSRPEILNNTFRGKMG</sequence>
<name>A0A9X1VEI8_9BACT</name>
<proteinExistence type="predicted"/>